<dbReference type="InterPro" id="IPR027417">
    <property type="entry name" value="P-loop_NTPase"/>
</dbReference>
<dbReference type="AlphaFoldDB" id="A0A327WRD3"/>
<protein>
    <recommendedName>
        <fullName evidence="5">Cell division inhibitor SulA/protein ImuA</fullName>
    </recommendedName>
</protein>
<dbReference type="EMBL" id="QLMD01000018">
    <property type="protein sequence ID" value="RAJ93592.1"/>
    <property type="molecule type" value="Genomic_DNA"/>
</dbReference>
<dbReference type="Proteomes" id="UP000249203">
    <property type="component" value="Unassembled WGS sequence"/>
</dbReference>
<sequence>MHIQLFEAATILRCIIMAKQNLVSPTSQLLTDLIQRGQVFRASQSATDGHSSAHCQANKLSSASRQHIATGFAGLDHALGGGLALGKLHEFQRPADFYGDSQLVQAAVAYANSAPVFWLNPPAQPFVPGLQHAAEHYVLDQLSDEEIKWASSQIISNLGHGVVLLWHPQPDVQTVRSWQRAMQQAPEALVLVFSGLMPQEARAYHTRVRVRLHAATSASSSIAFDVLKRPGGWPVSLDAEKLAVHR</sequence>
<evidence type="ECO:0000313" key="2">
    <source>
        <dbReference type="EMBL" id="RUO18776.1"/>
    </source>
</evidence>
<name>A0A327WRD3_9GAMM</name>
<organism evidence="1 3">
    <name type="scientific">Aliidiomarina maris</name>
    <dbReference type="NCBI Taxonomy" id="531312"/>
    <lineage>
        <taxon>Bacteria</taxon>
        <taxon>Pseudomonadati</taxon>
        <taxon>Pseudomonadota</taxon>
        <taxon>Gammaproteobacteria</taxon>
        <taxon>Alteromonadales</taxon>
        <taxon>Idiomarinaceae</taxon>
        <taxon>Aliidiomarina</taxon>
    </lineage>
</organism>
<evidence type="ECO:0000313" key="4">
    <source>
        <dbReference type="Proteomes" id="UP000287865"/>
    </source>
</evidence>
<evidence type="ECO:0008006" key="5">
    <source>
        <dbReference type="Google" id="ProtNLM"/>
    </source>
</evidence>
<comment type="caution">
    <text evidence="1">The sequence shown here is derived from an EMBL/GenBank/DDBJ whole genome shotgun (WGS) entry which is preliminary data.</text>
</comment>
<accession>A0A327WRD3</accession>
<gene>
    <name evidence="1" type="ORF">B0I24_11843</name>
    <name evidence="2" type="ORF">CWE07_13390</name>
</gene>
<dbReference type="EMBL" id="PIPK01000018">
    <property type="protein sequence ID" value="RUO18776.1"/>
    <property type="molecule type" value="Genomic_DNA"/>
</dbReference>
<dbReference type="SUPFAM" id="SSF52540">
    <property type="entry name" value="P-loop containing nucleoside triphosphate hydrolases"/>
    <property type="match status" value="1"/>
</dbReference>
<dbReference type="Proteomes" id="UP000287865">
    <property type="component" value="Unassembled WGS sequence"/>
</dbReference>
<evidence type="ECO:0000313" key="1">
    <source>
        <dbReference type="EMBL" id="RAJ93592.1"/>
    </source>
</evidence>
<evidence type="ECO:0000313" key="3">
    <source>
        <dbReference type="Proteomes" id="UP000249203"/>
    </source>
</evidence>
<reference evidence="2 4" key="1">
    <citation type="journal article" date="2018" name="Front. Microbiol.">
        <title>Genome-Based Analysis Reveals the Taxonomy and Diversity of the Family Idiomarinaceae.</title>
        <authorList>
            <person name="Liu Y."/>
            <person name="Lai Q."/>
            <person name="Shao Z."/>
        </authorList>
    </citation>
    <scope>NUCLEOTIDE SEQUENCE [LARGE SCALE GENOMIC DNA]</scope>
    <source>
        <strain evidence="2 4">CF12-14</strain>
    </source>
</reference>
<reference evidence="1 3" key="2">
    <citation type="submission" date="2018-06" db="EMBL/GenBank/DDBJ databases">
        <title>Genomic Encyclopedia of Type Strains, Phase III (KMG-III): the genomes of soil and plant-associated and newly described type strains.</title>
        <authorList>
            <person name="Whitman W."/>
        </authorList>
    </citation>
    <scope>NUCLEOTIDE SEQUENCE [LARGE SCALE GENOMIC DNA]</scope>
    <source>
        <strain evidence="1 3">CGMCC 1.15366</strain>
    </source>
</reference>
<proteinExistence type="predicted"/>
<dbReference type="Gene3D" id="3.40.50.300">
    <property type="entry name" value="P-loop containing nucleotide triphosphate hydrolases"/>
    <property type="match status" value="1"/>
</dbReference>
<keyword evidence="4" id="KW-1185">Reference proteome</keyword>